<feature type="transmembrane region" description="Helical" evidence="1">
    <location>
        <begin position="182"/>
        <end position="205"/>
    </location>
</feature>
<evidence type="ECO:0000313" key="2">
    <source>
        <dbReference type="EMBL" id="SDT49096.1"/>
    </source>
</evidence>
<evidence type="ECO:0000313" key="3">
    <source>
        <dbReference type="Proteomes" id="UP000199679"/>
    </source>
</evidence>
<organism evidence="2 3">
    <name type="scientific">Mucilaginibacter mallensis</name>
    <dbReference type="NCBI Taxonomy" id="652787"/>
    <lineage>
        <taxon>Bacteria</taxon>
        <taxon>Pseudomonadati</taxon>
        <taxon>Bacteroidota</taxon>
        <taxon>Sphingobacteriia</taxon>
        <taxon>Sphingobacteriales</taxon>
        <taxon>Sphingobacteriaceae</taxon>
        <taxon>Mucilaginibacter</taxon>
    </lineage>
</organism>
<dbReference type="STRING" id="652787.SAMN05216490_3704"/>
<dbReference type="EMBL" id="LT629740">
    <property type="protein sequence ID" value="SDT49096.1"/>
    <property type="molecule type" value="Genomic_DNA"/>
</dbReference>
<feature type="transmembrane region" description="Helical" evidence="1">
    <location>
        <begin position="225"/>
        <end position="243"/>
    </location>
</feature>
<reference evidence="2 3" key="1">
    <citation type="submission" date="2016-10" db="EMBL/GenBank/DDBJ databases">
        <authorList>
            <person name="de Groot N.N."/>
        </authorList>
    </citation>
    <scope>NUCLEOTIDE SEQUENCE [LARGE SCALE GENOMIC DNA]</scope>
    <source>
        <strain evidence="2 3">MP1X4</strain>
    </source>
</reference>
<dbReference type="PROSITE" id="PS51257">
    <property type="entry name" value="PROKAR_LIPOPROTEIN"/>
    <property type="match status" value="1"/>
</dbReference>
<keyword evidence="1" id="KW-1133">Transmembrane helix</keyword>
<keyword evidence="1" id="KW-0812">Transmembrane</keyword>
<dbReference type="AlphaFoldDB" id="A0A1H2AU87"/>
<evidence type="ECO:0000256" key="1">
    <source>
        <dbReference type="SAM" id="Phobius"/>
    </source>
</evidence>
<keyword evidence="3" id="KW-1185">Reference proteome</keyword>
<protein>
    <submittedName>
        <fullName evidence="2">Uncharacterized protein</fullName>
    </submittedName>
</protein>
<feature type="transmembrane region" description="Helical" evidence="1">
    <location>
        <begin position="151"/>
        <end position="170"/>
    </location>
</feature>
<accession>A0A1H2AU87</accession>
<gene>
    <name evidence="2" type="ORF">SAMN05216490_3704</name>
</gene>
<proteinExistence type="predicted"/>
<dbReference type="RefSeq" id="WP_091376308.1">
    <property type="nucleotide sequence ID" value="NZ_LT629740.1"/>
</dbReference>
<keyword evidence="1" id="KW-0472">Membrane</keyword>
<dbReference type="OrthoDB" id="980033at2"/>
<sequence>MKKIKLIIPAILLTVLLGGCSFIGNVFSYKDTSKQFCEALIHEDYNKCTSLMDLQGVNAQYVDTIQKSLKLVHQSLVQNFGTKLDYSFETAQKTFSTRSDGTAPGQTVFRMQVSNATEFGEVQVIFNDKSQKIFNFNLLDVKQKIPNMTTFWLFAIIPLLILALNIYVIVQIRRSNIKRKWLKYLAVILLNVPTIGYNAVGGIFFKLLSVQILFGLTFAYTGYLNSVWAFGVPLGSLFVLFMLKMGYYKTKDAGSIKED</sequence>
<name>A0A1H2AU87_MUCMA</name>
<dbReference type="Proteomes" id="UP000199679">
    <property type="component" value="Chromosome I"/>
</dbReference>